<keyword evidence="5" id="KW-0663">Pyridoxal phosphate</keyword>
<organism evidence="9 10">
    <name type="scientific">Stylosanthes scabra</name>
    <dbReference type="NCBI Taxonomy" id="79078"/>
    <lineage>
        <taxon>Eukaryota</taxon>
        <taxon>Viridiplantae</taxon>
        <taxon>Streptophyta</taxon>
        <taxon>Embryophyta</taxon>
        <taxon>Tracheophyta</taxon>
        <taxon>Spermatophyta</taxon>
        <taxon>Magnoliopsida</taxon>
        <taxon>eudicotyledons</taxon>
        <taxon>Gunneridae</taxon>
        <taxon>Pentapetalae</taxon>
        <taxon>rosids</taxon>
        <taxon>fabids</taxon>
        <taxon>Fabales</taxon>
        <taxon>Fabaceae</taxon>
        <taxon>Papilionoideae</taxon>
        <taxon>50 kb inversion clade</taxon>
        <taxon>dalbergioids sensu lato</taxon>
        <taxon>Dalbergieae</taxon>
        <taxon>Pterocarpus clade</taxon>
        <taxon>Stylosanthes</taxon>
    </lineage>
</organism>
<dbReference type="EMBL" id="JASCZI010091169">
    <property type="protein sequence ID" value="MED6149296.1"/>
    <property type="molecule type" value="Genomic_DNA"/>
</dbReference>
<sequence>MEVLLLKVPSFKFSSPISCCSISTRSSSYVKFGFRRFSSLSVSASSTVNEAVTEPSLASPSLGHTTRPHFPILHQEVNGKKLVYLDNAATSQKPTIVLETLQSYYKAYNSNVHRGIHFLSAKATDEYESARRKVATFINAFDSREIVFTRNATEAINLVAYSWGLSNLKRGDEIILTVAEHHSAIVPWQLLAQKVGAVLKFVNLNQDEVPDIDKLQELLSRKTKLVVVHHVSNVLASILPIRDIASWAHDVGAKVLVDACQSVPHMPVDVQSLNVDFLVASSHKMCGPTGIGFLYGKIDLLSSMPPFLGGGEMISDVFYDHSTYAEPPSRFEAGTPAIGEAIGLGAAIDYLSGIGMQTIHDYEVYLGRYLYERLLSVPNIRIYGPAPSEKTERVALCSFNVENIQATDLATLLDQLHGVAIRSGHHCAQPLHRFLGVNASARASLYFYNTKEDVDNFIQALNDTINFFK</sequence>
<dbReference type="InterPro" id="IPR010970">
    <property type="entry name" value="Cys_dSase_SufS"/>
</dbReference>
<comment type="caution">
    <text evidence="9">The sequence shown here is derived from an EMBL/GenBank/DDBJ whole genome shotgun (WGS) entry which is preliminary data.</text>
</comment>
<proteinExistence type="inferred from homology"/>
<dbReference type="InterPro" id="IPR015424">
    <property type="entry name" value="PyrdxlP-dep_Trfase"/>
</dbReference>
<dbReference type="Pfam" id="PF00266">
    <property type="entry name" value="Aminotran_5"/>
    <property type="match status" value="1"/>
</dbReference>
<evidence type="ECO:0000259" key="8">
    <source>
        <dbReference type="Pfam" id="PF00266"/>
    </source>
</evidence>
<protein>
    <recommendedName>
        <fullName evidence="3">cysteine desulfurase</fullName>
        <ecNumber evidence="3">2.8.1.7</ecNumber>
    </recommendedName>
</protein>
<evidence type="ECO:0000256" key="4">
    <source>
        <dbReference type="ARBA" id="ARBA00022679"/>
    </source>
</evidence>
<dbReference type="InterPro" id="IPR000192">
    <property type="entry name" value="Aminotrans_V_dom"/>
</dbReference>
<evidence type="ECO:0000313" key="10">
    <source>
        <dbReference type="Proteomes" id="UP001341840"/>
    </source>
</evidence>
<dbReference type="PROSITE" id="PS00595">
    <property type="entry name" value="AA_TRANSFER_CLASS_5"/>
    <property type="match status" value="1"/>
</dbReference>
<keyword evidence="10" id="KW-1185">Reference proteome</keyword>
<accession>A0ABU6TKG3</accession>
<comment type="cofactor">
    <cofactor evidence="1 7">
        <name>pyridoxal 5'-phosphate</name>
        <dbReference type="ChEBI" id="CHEBI:597326"/>
    </cofactor>
</comment>
<reference evidence="9 10" key="1">
    <citation type="journal article" date="2023" name="Plants (Basel)">
        <title>Bridging the Gap: Combining Genomics and Transcriptomics Approaches to Understand Stylosanthes scabra, an Orphan Legume from the Brazilian Caatinga.</title>
        <authorList>
            <person name="Ferreira-Neto J.R.C."/>
            <person name="da Silva M.D."/>
            <person name="Binneck E."/>
            <person name="de Melo N.F."/>
            <person name="da Silva R.H."/>
            <person name="de Melo A.L.T.M."/>
            <person name="Pandolfi V."/>
            <person name="Bustamante F.O."/>
            <person name="Brasileiro-Vidal A.C."/>
            <person name="Benko-Iseppon A.M."/>
        </authorList>
    </citation>
    <scope>NUCLEOTIDE SEQUENCE [LARGE SCALE GENOMIC DNA]</scope>
    <source>
        <tissue evidence="9">Leaves</tissue>
    </source>
</reference>
<keyword evidence="4" id="KW-0808">Transferase</keyword>
<evidence type="ECO:0000256" key="3">
    <source>
        <dbReference type="ARBA" id="ARBA00012239"/>
    </source>
</evidence>
<feature type="domain" description="Aminotransferase class V" evidence="8">
    <location>
        <begin position="83"/>
        <end position="457"/>
    </location>
</feature>
<dbReference type="InterPro" id="IPR015421">
    <property type="entry name" value="PyrdxlP-dep_Trfase_major"/>
</dbReference>
<dbReference type="PANTHER" id="PTHR43586:SF8">
    <property type="entry name" value="CYSTEINE DESULFURASE 1, CHLOROPLASTIC"/>
    <property type="match status" value="1"/>
</dbReference>
<dbReference type="Gene3D" id="3.40.640.10">
    <property type="entry name" value="Type I PLP-dependent aspartate aminotransferase-like (Major domain)"/>
    <property type="match status" value="1"/>
</dbReference>
<evidence type="ECO:0000256" key="7">
    <source>
        <dbReference type="RuleBase" id="RU004504"/>
    </source>
</evidence>
<evidence type="ECO:0000256" key="6">
    <source>
        <dbReference type="ARBA" id="ARBA00050776"/>
    </source>
</evidence>
<dbReference type="SUPFAM" id="SSF53383">
    <property type="entry name" value="PLP-dependent transferases"/>
    <property type="match status" value="1"/>
</dbReference>
<comment type="catalytic activity">
    <reaction evidence="6">
        <text>(sulfur carrier)-H + L-cysteine = (sulfur carrier)-SH + L-alanine</text>
        <dbReference type="Rhea" id="RHEA:43892"/>
        <dbReference type="Rhea" id="RHEA-COMP:14737"/>
        <dbReference type="Rhea" id="RHEA-COMP:14739"/>
        <dbReference type="ChEBI" id="CHEBI:29917"/>
        <dbReference type="ChEBI" id="CHEBI:35235"/>
        <dbReference type="ChEBI" id="CHEBI:57972"/>
        <dbReference type="ChEBI" id="CHEBI:64428"/>
        <dbReference type="EC" id="2.8.1.7"/>
    </reaction>
</comment>
<evidence type="ECO:0000313" key="9">
    <source>
        <dbReference type="EMBL" id="MED6149296.1"/>
    </source>
</evidence>
<dbReference type="PANTHER" id="PTHR43586">
    <property type="entry name" value="CYSTEINE DESULFURASE"/>
    <property type="match status" value="1"/>
</dbReference>
<dbReference type="NCBIfam" id="TIGR01979">
    <property type="entry name" value="sufS"/>
    <property type="match status" value="1"/>
</dbReference>
<comment type="similarity">
    <text evidence="2">Belongs to the class-V pyridoxal-phosphate-dependent aminotransferase family. Csd subfamily.</text>
</comment>
<dbReference type="EC" id="2.8.1.7" evidence="3"/>
<gene>
    <name evidence="9" type="primary">NFS2_1</name>
    <name evidence="9" type="ORF">PIB30_061051</name>
</gene>
<evidence type="ECO:0000256" key="2">
    <source>
        <dbReference type="ARBA" id="ARBA00010447"/>
    </source>
</evidence>
<evidence type="ECO:0000256" key="1">
    <source>
        <dbReference type="ARBA" id="ARBA00001933"/>
    </source>
</evidence>
<dbReference type="InterPro" id="IPR020578">
    <property type="entry name" value="Aminotrans_V_PyrdxlP_BS"/>
</dbReference>
<dbReference type="InterPro" id="IPR015422">
    <property type="entry name" value="PyrdxlP-dep_Trfase_small"/>
</dbReference>
<dbReference type="CDD" id="cd06453">
    <property type="entry name" value="SufS_like"/>
    <property type="match status" value="1"/>
</dbReference>
<dbReference type="Gene3D" id="3.90.1150.10">
    <property type="entry name" value="Aspartate Aminotransferase, domain 1"/>
    <property type="match status" value="1"/>
</dbReference>
<dbReference type="Proteomes" id="UP001341840">
    <property type="component" value="Unassembled WGS sequence"/>
</dbReference>
<evidence type="ECO:0000256" key="5">
    <source>
        <dbReference type="ARBA" id="ARBA00022898"/>
    </source>
</evidence>
<name>A0ABU6TKG3_9FABA</name>